<sequence length="342" mass="36096">MKASQRQIEQALDRADPAIRFYLLHGPDESASRALAKRLAKALGADAEKVALAGATLKVDPALLADEAAAIALFGGPRHILIDPAGDEILEAVEALLALAQAGNPVVAVAGALRKDSKLLKLATADDAAMAFASYVPEGRDADRIAVALGREMGLLIEPDVARRLAAASAGDRAVLGQELDKFAAFLDADRDHPRPLDHEALDRLGADSEEGDLSRLVDTALAGDVAAADDELSRLIALGTDAIPIVRAFQRQLLLLIQLRAEVAEGKSIDAVMAGPAGRAVFWKEKDRVARLLTRWTPEALATALGRMADTGRQVMRSGGPGIIAMETEILALARAASRLR</sequence>
<evidence type="ECO:0000313" key="8">
    <source>
        <dbReference type="EMBL" id="PTD24013.1"/>
    </source>
</evidence>
<dbReference type="GO" id="GO:0006261">
    <property type="term" value="P:DNA-templated DNA replication"/>
    <property type="evidence" value="ECO:0007669"/>
    <property type="project" value="TreeGrafter"/>
</dbReference>
<dbReference type="GO" id="GO:0003887">
    <property type="term" value="F:DNA-directed DNA polymerase activity"/>
    <property type="evidence" value="ECO:0007669"/>
    <property type="project" value="UniProtKB-KW"/>
</dbReference>
<keyword evidence="2" id="KW-0808">Transferase</keyword>
<dbReference type="InterPro" id="IPR005790">
    <property type="entry name" value="DNA_polIII_delta"/>
</dbReference>
<comment type="catalytic activity">
    <reaction evidence="7">
        <text>DNA(n) + a 2'-deoxyribonucleoside 5'-triphosphate = DNA(n+1) + diphosphate</text>
        <dbReference type="Rhea" id="RHEA:22508"/>
        <dbReference type="Rhea" id="RHEA-COMP:17339"/>
        <dbReference type="Rhea" id="RHEA-COMP:17340"/>
        <dbReference type="ChEBI" id="CHEBI:33019"/>
        <dbReference type="ChEBI" id="CHEBI:61560"/>
        <dbReference type="ChEBI" id="CHEBI:173112"/>
        <dbReference type="EC" id="2.7.7.7"/>
    </reaction>
</comment>
<evidence type="ECO:0000256" key="5">
    <source>
        <dbReference type="ARBA" id="ARBA00022932"/>
    </source>
</evidence>
<keyword evidence="9" id="KW-1185">Reference proteome</keyword>
<keyword evidence="4" id="KW-0235">DNA replication</keyword>
<evidence type="ECO:0000256" key="7">
    <source>
        <dbReference type="ARBA" id="ARBA00049244"/>
    </source>
</evidence>
<keyword evidence="3" id="KW-0548">Nucleotidyltransferase</keyword>
<evidence type="ECO:0000256" key="4">
    <source>
        <dbReference type="ARBA" id="ARBA00022705"/>
    </source>
</evidence>
<comment type="similarity">
    <text evidence="6">Belongs to the DNA polymerase HolA subunit family.</text>
</comment>
<dbReference type="GO" id="GO:0003677">
    <property type="term" value="F:DNA binding"/>
    <property type="evidence" value="ECO:0007669"/>
    <property type="project" value="InterPro"/>
</dbReference>
<dbReference type="GO" id="GO:0009360">
    <property type="term" value="C:DNA polymerase III complex"/>
    <property type="evidence" value="ECO:0007669"/>
    <property type="project" value="TreeGrafter"/>
</dbReference>
<evidence type="ECO:0000256" key="6">
    <source>
        <dbReference type="ARBA" id="ARBA00034754"/>
    </source>
</evidence>
<evidence type="ECO:0000256" key="3">
    <source>
        <dbReference type="ARBA" id="ARBA00022695"/>
    </source>
</evidence>
<name>A0A2T4I3Z3_9SPHN</name>
<dbReference type="EMBL" id="PHHF01000036">
    <property type="protein sequence ID" value="PTD24013.1"/>
    <property type="molecule type" value="Genomic_DNA"/>
</dbReference>
<dbReference type="PANTHER" id="PTHR34388:SF1">
    <property type="entry name" value="DNA POLYMERASE III SUBUNIT DELTA"/>
    <property type="match status" value="1"/>
</dbReference>
<dbReference type="AlphaFoldDB" id="A0A2T4I3Z3"/>
<dbReference type="Gene3D" id="1.20.272.10">
    <property type="match status" value="1"/>
</dbReference>
<dbReference type="SUPFAM" id="SSF48019">
    <property type="entry name" value="post-AAA+ oligomerization domain-like"/>
    <property type="match status" value="1"/>
</dbReference>
<protein>
    <recommendedName>
        <fullName evidence="1">DNA-directed DNA polymerase</fullName>
        <ecNumber evidence="1">2.7.7.7</ecNumber>
    </recommendedName>
</protein>
<dbReference type="InterPro" id="IPR027417">
    <property type="entry name" value="P-loop_NTPase"/>
</dbReference>
<evidence type="ECO:0000256" key="1">
    <source>
        <dbReference type="ARBA" id="ARBA00012417"/>
    </source>
</evidence>
<gene>
    <name evidence="8" type="ORF">CV103_08610</name>
</gene>
<keyword evidence="5" id="KW-0239">DNA-directed DNA polymerase</keyword>
<comment type="caution">
    <text evidence="8">The sequence shown here is derived from an EMBL/GenBank/DDBJ whole genome shotgun (WGS) entry which is preliminary data.</text>
</comment>
<organism evidence="8 9">
    <name type="scientific">Edaphosphingomonas fennica</name>
    <dbReference type="NCBI Taxonomy" id="114404"/>
    <lineage>
        <taxon>Bacteria</taxon>
        <taxon>Pseudomonadati</taxon>
        <taxon>Pseudomonadota</taxon>
        <taxon>Alphaproteobacteria</taxon>
        <taxon>Sphingomonadales</taxon>
        <taxon>Rhizorhabdaceae</taxon>
        <taxon>Edaphosphingomonas</taxon>
    </lineage>
</organism>
<proteinExistence type="inferred from homology"/>
<evidence type="ECO:0000256" key="2">
    <source>
        <dbReference type="ARBA" id="ARBA00022679"/>
    </source>
</evidence>
<dbReference type="PANTHER" id="PTHR34388">
    <property type="entry name" value="DNA POLYMERASE III SUBUNIT DELTA"/>
    <property type="match status" value="1"/>
</dbReference>
<reference evidence="8 9" key="1">
    <citation type="submission" date="2017-11" db="EMBL/GenBank/DDBJ databases">
        <title>Sphingomonas oleivorans sp. nov., isolated from oil-contaminated soil.</title>
        <authorList>
            <person name="Wang L."/>
            <person name="Chen L."/>
        </authorList>
    </citation>
    <scope>NUCLEOTIDE SEQUENCE [LARGE SCALE GENOMIC DNA]</scope>
    <source>
        <strain evidence="8 9">K101</strain>
    </source>
</reference>
<dbReference type="Proteomes" id="UP000241206">
    <property type="component" value="Unassembled WGS sequence"/>
</dbReference>
<dbReference type="InterPro" id="IPR008921">
    <property type="entry name" value="DNA_pol3_clamp-load_cplx_C"/>
</dbReference>
<dbReference type="RefSeq" id="WP_107394660.1">
    <property type="nucleotide sequence ID" value="NZ_PHHF01000036.1"/>
</dbReference>
<accession>A0A2T4I3Z3</accession>
<dbReference type="NCBIfam" id="TIGR01128">
    <property type="entry name" value="holA"/>
    <property type="match status" value="1"/>
</dbReference>
<evidence type="ECO:0000313" key="9">
    <source>
        <dbReference type="Proteomes" id="UP000241206"/>
    </source>
</evidence>
<dbReference type="EC" id="2.7.7.7" evidence="1"/>
<dbReference type="SUPFAM" id="SSF52540">
    <property type="entry name" value="P-loop containing nucleoside triphosphate hydrolases"/>
    <property type="match status" value="1"/>
</dbReference>